<accession>A0A6B0UWV1</accession>
<dbReference type="EMBL" id="GIFC01012049">
    <property type="protein sequence ID" value="MXU94132.1"/>
    <property type="molecule type" value="Transcribed_RNA"/>
</dbReference>
<name>A0A6B0UWV1_IXORI</name>
<evidence type="ECO:0000313" key="2">
    <source>
        <dbReference type="EMBL" id="MXU94132.1"/>
    </source>
</evidence>
<proteinExistence type="predicted"/>
<reference evidence="2" key="1">
    <citation type="submission" date="2019-12" db="EMBL/GenBank/DDBJ databases">
        <title>An insight into the sialome of adult female Ixodes ricinus ticks feeding for 6 days.</title>
        <authorList>
            <person name="Perner J."/>
            <person name="Ribeiro J.M.C."/>
        </authorList>
    </citation>
    <scope>NUCLEOTIDE SEQUENCE</scope>
    <source>
        <strain evidence="2">Semi-engorged</strain>
        <tissue evidence="2">Salivary glands</tissue>
    </source>
</reference>
<keyword evidence="1" id="KW-1133">Transmembrane helix</keyword>
<dbReference type="AlphaFoldDB" id="A0A6B0UWV1"/>
<keyword evidence="1" id="KW-0472">Membrane</keyword>
<feature type="transmembrane region" description="Helical" evidence="1">
    <location>
        <begin position="116"/>
        <end position="139"/>
    </location>
</feature>
<evidence type="ECO:0000256" key="1">
    <source>
        <dbReference type="SAM" id="Phobius"/>
    </source>
</evidence>
<protein>
    <submittedName>
        <fullName evidence="2">Uncharacterized protein</fullName>
    </submittedName>
</protein>
<organism evidence="2">
    <name type="scientific">Ixodes ricinus</name>
    <name type="common">Common tick</name>
    <name type="synonym">Acarus ricinus</name>
    <dbReference type="NCBI Taxonomy" id="34613"/>
    <lineage>
        <taxon>Eukaryota</taxon>
        <taxon>Metazoa</taxon>
        <taxon>Ecdysozoa</taxon>
        <taxon>Arthropoda</taxon>
        <taxon>Chelicerata</taxon>
        <taxon>Arachnida</taxon>
        <taxon>Acari</taxon>
        <taxon>Parasitiformes</taxon>
        <taxon>Ixodida</taxon>
        <taxon>Ixodoidea</taxon>
        <taxon>Ixodidae</taxon>
        <taxon>Ixodinae</taxon>
        <taxon>Ixodes</taxon>
    </lineage>
</organism>
<keyword evidence="1" id="KW-0812">Transmembrane</keyword>
<sequence>MPKAALSSGAGGGASMHSVSLVRAAVLCSMRDSSAPCTLLLFFGRCRRRFFFCQGGACPNGGSRAWLRALCWAEHIFRAPLVRIPAQRYSCKVEAEHPHPCSSCRSIQEAHGLKELAFSLVGFFSCLATFCFQNLLSFVSVRSSFILKKSFRKIHCV</sequence>